<protein>
    <submittedName>
        <fullName evidence="1">Uncharacterized protein</fullName>
    </submittedName>
</protein>
<keyword evidence="2" id="KW-1185">Reference proteome</keyword>
<organism evidence="1 2">
    <name type="scientific">Pluteus cervinus</name>
    <dbReference type="NCBI Taxonomy" id="181527"/>
    <lineage>
        <taxon>Eukaryota</taxon>
        <taxon>Fungi</taxon>
        <taxon>Dikarya</taxon>
        <taxon>Basidiomycota</taxon>
        <taxon>Agaricomycotina</taxon>
        <taxon>Agaricomycetes</taxon>
        <taxon>Agaricomycetidae</taxon>
        <taxon>Agaricales</taxon>
        <taxon>Pluteineae</taxon>
        <taxon>Pluteaceae</taxon>
        <taxon>Pluteus</taxon>
    </lineage>
</organism>
<name>A0ACD2ZYI1_9AGAR</name>
<gene>
    <name evidence="1" type="ORF">BDN72DRAFT_906827</name>
</gene>
<reference evidence="1 2" key="1">
    <citation type="journal article" date="2019" name="Nat. Ecol. Evol.">
        <title>Megaphylogeny resolves global patterns of mushroom evolution.</title>
        <authorList>
            <person name="Varga T."/>
            <person name="Krizsan K."/>
            <person name="Foldi C."/>
            <person name="Dima B."/>
            <person name="Sanchez-Garcia M."/>
            <person name="Sanchez-Ramirez S."/>
            <person name="Szollosi G.J."/>
            <person name="Szarkandi J.G."/>
            <person name="Papp V."/>
            <person name="Albert L."/>
            <person name="Andreopoulos W."/>
            <person name="Angelini C."/>
            <person name="Antonin V."/>
            <person name="Barry K.W."/>
            <person name="Bougher N.L."/>
            <person name="Buchanan P."/>
            <person name="Buyck B."/>
            <person name="Bense V."/>
            <person name="Catcheside P."/>
            <person name="Chovatia M."/>
            <person name="Cooper J."/>
            <person name="Damon W."/>
            <person name="Desjardin D."/>
            <person name="Finy P."/>
            <person name="Geml J."/>
            <person name="Haridas S."/>
            <person name="Hughes K."/>
            <person name="Justo A."/>
            <person name="Karasinski D."/>
            <person name="Kautmanova I."/>
            <person name="Kiss B."/>
            <person name="Kocsube S."/>
            <person name="Kotiranta H."/>
            <person name="LaButti K.M."/>
            <person name="Lechner B.E."/>
            <person name="Liimatainen K."/>
            <person name="Lipzen A."/>
            <person name="Lukacs Z."/>
            <person name="Mihaltcheva S."/>
            <person name="Morgado L.N."/>
            <person name="Niskanen T."/>
            <person name="Noordeloos M.E."/>
            <person name="Ohm R.A."/>
            <person name="Ortiz-Santana B."/>
            <person name="Ovrebo C."/>
            <person name="Racz N."/>
            <person name="Riley R."/>
            <person name="Savchenko A."/>
            <person name="Shiryaev A."/>
            <person name="Soop K."/>
            <person name="Spirin V."/>
            <person name="Szebenyi C."/>
            <person name="Tomsovsky M."/>
            <person name="Tulloss R.E."/>
            <person name="Uehling J."/>
            <person name="Grigoriev I.V."/>
            <person name="Vagvolgyi C."/>
            <person name="Papp T."/>
            <person name="Martin F.M."/>
            <person name="Miettinen O."/>
            <person name="Hibbett D.S."/>
            <person name="Nagy L.G."/>
        </authorList>
    </citation>
    <scope>NUCLEOTIDE SEQUENCE [LARGE SCALE GENOMIC DNA]</scope>
    <source>
        <strain evidence="1 2">NL-1719</strain>
    </source>
</reference>
<proteinExistence type="predicted"/>
<accession>A0ACD2ZYI1</accession>
<dbReference type="Proteomes" id="UP000308600">
    <property type="component" value="Unassembled WGS sequence"/>
</dbReference>
<sequence>MPSGMKSQTRENGSQLIGWRLGLLVLIVLAGLRHPPLYVLLTPLPERSTATQSDDVTPRPPIVALPFSSLFPRYARRRITQDLRLIFGMLSLLVYFIFLFLPKFSTPSLNNDRDLHSPRWNRDHYVVHQRQ</sequence>
<evidence type="ECO:0000313" key="2">
    <source>
        <dbReference type="Proteomes" id="UP000308600"/>
    </source>
</evidence>
<evidence type="ECO:0000313" key="1">
    <source>
        <dbReference type="EMBL" id="TFK58346.1"/>
    </source>
</evidence>
<dbReference type="EMBL" id="ML209427">
    <property type="protein sequence ID" value="TFK58346.1"/>
    <property type="molecule type" value="Genomic_DNA"/>
</dbReference>